<dbReference type="InterPro" id="IPR048254">
    <property type="entry name" value="CDP_ALCOHOL_P_TRANSF_CS"/>
</dbReference>
<keyword evidence="15" id="KW-1185">Reference proteome</keyword>
<dbReference type="PANTHER" id="PTHR14269">
    <property type="entry name" value="CDP-DIACYLGLYCEROL--GLYCEROL-3-PHOSPHATE 3-PHOSPHATIDYLTRANSFERASE-RELATED"/>
    <property type="match status" value="1"/>
</dbReference>
<evidence type="ECO:0000256" key="3">
    <source>
        <dbReference type="ARBA" id="ARBA00022516"/>
    </source>
</evidence>
<feature type="transmembrane region" description="Helical" evidence="13">
    <location>
        <begin position="49"/>
        <end position="72"/>
    </location>
</feature>
<keyword evidence="7" id="KW-0443">Lipid metabolism</keyword>
<keyword evidence="5 13" id="KW-0812">Transmembrane</keyword>
<feature type="transmembrane region" description="Helical" evidence="13">
    <location>
        <begin position="170"/>
        <end position="192"/>
    </location>
</feature>
<keyword evidence="9" id="KW-0594">Phospholipid biosynthesis</keyword>
<keyword evidence="6 13" id="KW-1133">Transmembrane helix</keyword>
<feature type="transmembrane region" description="Helical" evidence="13">
    <location>
        <begin position="20"/>
        <end position="43"/>
    </location>
</feature>
<comment type="caution">
    <text evidence="14">The sequence shown here is derived from an EMBL/GenBank/DDBJ whole genome shotgun (WGS) entry which is preliminary data.</text>
</comment>
<evidence type="ECO:0000256" key="12">
    <source>
        <dbReference type="SAM" id="MobiDB-lite"/>
    </source>
</evidence>
<evidence type="ECO:0000256" key="6">
    <source>
        <dbReference type="ARBA" id="ARBA00022989"/>
    </source>
</evidence>
<dbReference type="InterPro" id="IPR043130">
    <property type="entry name" value="CDP-OH_PTrfase_TM_dom"/>
</dbReference>
<evidence type="ECO:0000256" key="9">
    <source>
        <dbReference type="ARBA" id="ARBA00023209"/>
    </source>
</evidence>
<evidence type="ECO:0000256" key="8">
    <source>
        <dbReference type="ARBA" id="ARBA00023136"/>
    </source>
</evidence>
<evidence type="ECO:0000256" key="2">
    <source>
        <dbReference type="ARBA" id="ARBA00010441"/>
    </source>
</evidence>
<keyword evidence="3" id="KW-0444">Lipid biosynthesis</keyword>
<comment type="subcellular location">
    <subcellularLocation>
        <location evidence="1">Membrane</location>
        <topology evidence="1">Multi-pass membrane protein</topology>
    </subcellularLocation>
</comment>
<dbReference type="GO" id="GO:0016780">
    <property type="term" value="F:phosphotransferase activity, for other substituted phosphate groups"/>
    <property type="evidence" value="ECO:0007669"/>
    <property type="project" value="InterPro"/>
</dbReference>
<name>A0A3A4F0X9_9MICC</name>
<dbReference type="AlphaFoldDB" id="A0A3A4F0X9"/>
<evidence type="ECO:0000256" key="1">
    <source>
        <dbReference type="ARBA" id="ARBA00004141"/>
    </source>
</evidence>
<dbReference type="InterPro" id="IPR000462">
    <property type="entry name" value="CDP-OH_P_trans"/>
</dbReference>
<accession>A0A3A4F0X9</accession>
<reference evidence="14 15" key="1">
    <citation type="submission" date="2018-09" db="EMBL/GenBank/DDBJ databases">
        <title>Nesterenkonia natronophila sp. nov., an alkaliphilic actinobacteriume isolated from a soda lake, and emended description of the genus Nesterenkonia.</title>
        <authorList>
            <person name="Menes R.J."/>
            <person name="Iriarte A."/>
        </authorList>
    </citation>
    <scope>NUCLEOTIDE SEQUENCE [LARGE SCALE GENOMIC DNA]</scope>
    <source>
        <strain evidence="14 15">M8</strain>
    </source>
</reference>
<evidence type="ECO:0000256" key="10">
    <source>
        <dbReference type="ARBA" id="ARBA00023264"/>
    </source>
</evidence>
<feature type="compositionally biased region" description="Basic and acidic residues" evidence="12">
    <location>
        <begin position="245"/>
        <end position="256"/>
    </location>
</feature>
<evidence type="ECO:0000313" key="14">
    <source>
        <dbReference type="EMBL" id="RJN31872.1"/>
    </source>
</evidence>
<dbReference type="GO" id="GO:0016020">
    <property type="term" value="C:membrane"/>
    <property type="evidence" value="ECO:0007669"/>
    <property type="project" value="UniProtKB-SubCell"/>
</dbReference>
<evidence type="ECO:0000256" key="4">
    <source>
        <dbReference type="ARBA" id="ARBA00022679"/>
    </source>
</evidence>
<dbReference type="Proteomes" id="UP000266615">
    <property type="component" value="Unassembled WGS sequence"/>
</dbReference>
<evidence type="ECO:0000256" key="13">
    <source>
        <dbReference type="SAM" id="Phobius"/>
    </source>
</evidence>
<dbReference type="RefSeq" id="WP_119902658.1">
    <property type="nucleotide sequence ID" value="NZ_QYZP01000002.1"/>
</dbReference>
<dbReference type="InterPro" id="IPR050324">
    <property type="entry name" value="CDP-alcohol_PTase-I"/>
</dbReference>
<evidence type="ECO:0000256" key="7">
    <source>
        <dbReference type="ARBA" id="ARBA00023098"/>
    </source>
</evidence>
<feature type="region of interest" description="Disordered" evidence="12">
    <location>
        <begin position="224"/>
        <end position="256"/>
    </location>
</feature>
<dbReference type="Pfam" id="PF01066">
    <property type="entry name" value="CDP-OH_P_transf"/>
    <property type="match status" value="1"/>
</dbReference>
<dbReference type="EMBL" id="QYZP01000002">
    <property type="protein sequence ID" value="RJN31872.1"/>
    <property type="molecule type" value="Genomic_DNA"/>
</dbReference>
<keyword evidence="8 13" id="KW-0472">Membrane</keyword>
<dbReference type="GO" id="GO:0046474">
    <property type="term" value="P:glycerophospholipid biosynthetic process"/>
    <property type="evidence" value="ECO:0007669"/>
    <property type="project" value="TreeGrafter"/>
</dbReference>
<dbReference type="PANTHER" id="PTHR14269:SF62">
    <property type="entry name" value="CDP-DIACYLGLYCEROL--GLYCEROL-3-PHOSPHATE 3-PHOSPHATIDYLTRANSFERASE 1, CHLOROPLASTIC"/>
    <property type="match status" value="1"/>
</dbReference>
<gene>
    <name evidence="14" type="ORF">D3250_07075</name>
</gene>
<dbReference type="OrthoDB" id="9796672at2"/>
<comment type="similarity">
    <text evidence="2 11">Belongs to the CDP-alcohol phosphatidyltransferase class-I family.</text>
</comment>
<evidence type="ECO:0000256" key="5">
    <source>
        <dbReference type="ARBA" id="ARBA00022692"/>
    </source>
</evidence>
<proteinExistence type="inferred from homology"/>
<organism evidence="14 15">
    <name type="scientific">Nesterenkonia natronophila</name>
    <dbReference type="NCBI Taxonomy" id="2174932"/>
    <lineage>
        <taxon>Bacteria</taxon>
        <taxon>Bacillati</taxon>
        <taxon>Actinomycetota</taxon>
        <taxon>Actinomycetes</taxon>
        <taxon>Micrococcales</taxon>
        <taxon>Micrococcaceae</taxon>
        <taxon>Nesterenkonia</taxon>
    </lineage>
</organism>
<dbReference type="PROSITE" id="PS00379">
    <property type="entry name" value="CDP_ALCOHOL_P_TRANSF"/>
    <property type="match status" value="1"/>
</dbReference>
<keyword evidence="10" id="KW-1208">Phospholipid metabolism</keyword>
<keyword evidence="4 11" id="KW-0808">Transferase</keyword>
<dbReference type="Gene3D" id="1.20.120.1760">
    <property type="match status" value="1"/>
</dbReference>
<protein>
    <submittedName>
        <fullName evidence="14">CDP-alcohol phosphatidyltransferase family protein</fullName>
    </submittedName>
</protein>
<evidence type="ECO:0000256" key="11">
    <source>
        <dbReference type="RuleBase" id="RU003750"/>
    </source>
</evidence>
<evidence type="ECO:0000313" key="15">
    <source>
        <dbReference type="Proteomes" id="UP000266615"/>
    </source>
</evidence>
<sequence>MRIFGAGTRRGFEYTVRETFWTVPNVVTVLRFLLIPVFVYLVGEEEHMPAFWVLVALGATDWLDGFIARFFNQMSTVGRWLDPLADRIAMIVVTLTLVHAEIAPWWLIWAILVPDLVLLVNSAILFAGSPQLSVSGLGRVRTASLMVSLPLLLLAQLPEFAEYVNGLFPLIVESFLVAAAVMHIIASADYFVQALGKFKKLRAANINPWRRSTWARIGVAAPAGGPLVGRADPRPSPPRASPADAAERSPRRAEEE</sequence>